<feature type="transmembrane region" description="Helical" evidence="2">
    <location>
        <begin position="650"/>
        <end position="667"/>
    </location>
</feature>
<dbReference type="OrthoDB" id="2015280at2759"/>
<keyword evidence="2" id="KW-0472">Membrane</keyword>
<reference evidence="3 4" key="1">
    <citation type="journal article" date="2012" name="Genome Biol.">
        <title>Genome and low-iron response of an oceanic diatom adapted to chronic iron limitation.</title>
        <authorList>
            <person name="Lommer M."/>
            <person name="Specht M."/>
            <person name="Roy A.S."/>
            <person name="Kraemer L."/>
            <person name="Andreson R."/>
            <person name="Gutowska M.A."/>
            <person name="Wolf J."/>
            <person name="Bergner S.V."/>
            <person name="Schilhabel M.B."/>
            <person name="Klostermeier U.C."/>
            <person name="Beiko R.G."/>
            <person name="Rosenstiel P."/>
            <person name="Hippler M."/>
            <person name="Laroche J."/>
        </authorList>
    </citation>
    <scope>NUCLEOTIDE SEQUENCE [LARGE SCALE GENOMIC DNA]</scope>
    <source>
        <strain evidence="3 4">CCMP1005</strain>
    </source>
</reference>
<dbReference type="eggNOG" id="ENOG502RUMC">
    <property type="taxonomic scope" value="Eukaryota"/>
</dbReference>
<dbReference type="Pfam" id="PF03283">
    <property type="entry name" value="PAE"/>
    <property type="match status" value="1"/>
</dbReference>
<keyword evidence="4" id="KW-1185">Reference proteome</keyword>
<name>K0TCS4_THAOC</name>
<proteinExistence type="predicted"/>
<evidence type="ECO:0000313" key="4">
    <source>
        <dbReference type="Proteomes" id="UP000266841"/>
    </source>
</evidence>
<dbReference type="PANTHER" id="PTHR21562">
    <property type="entry name" value="NOTUM-RELATED"/>
    <property type="match status" value="1"/>
</dbReference>
<sequence length="833" mass="92129">MACTSETSKVSTLIPNTFHKASVLERDTEPDTQYLGDDPQRRGSGLSLRNGGSICPGRNNFQFGQPTCGDGSDFSFFFSRPLKQLVNDRKVLIEFQGGGACWDANTCDMQKEYLSVAESYDGFVGMSCSEVEYGAATQGGYPLSMLCAKQIGETDFREYNYIVVPYCTQDVHIGDSFDVSYEDGSTIHHAGAHNMMSVLRWVFRNFPNPSHIFLTGCSAGGTAVPVAYSVLDRHYNTLLRGGRNVQINAIMDSSVYLTPSYFLQNYFPNWKPESLVKKKLHFNFDKYQYQENYPDVLWEHVLKRGSNRDNWGFVTHSSDPVSLMYYQYMSGEGGEDGDRRLVGDERSLENDNSESHMQYVKARHKNVDFYVIDSEGHCSFGLYYPLQEEVFQTWASPIVKEGSFVGNRSVSTACFFFSLALGGFIVLLISRMRTKAGGEKELLSDDDEVGSTQAKRLSSGYILSTFRPLLSRFEKCPFTAAYVVASSIYFLAMVTSQGFAHPLDNPTFGPSAAGLSAFGINNSALVVYRMQHFRMLTSNLVYSGFTTFVAGMVTLYRTAVESYMMDNGHTFWHFPFVALSVAGCANLVYACLGNGASCSGLALILGLHAFSTAMQRHRGNSSSTFAAPIGLSALLFIVGCTPLFPFDSCLVLVASVLMGLCLGVFLYRSSGEESGAELSREAPEILNETRKTNSTDWRFVKGMGLLYVLLYTVILFRVPAPATSGLHPSLAGCRLVYADQIDDIARAYSGSNGGGERFLEDGEDWFDGQSLCAQLCLPHIVYRPALWGVNQFSNIPLHPGTCDEAGYQEYIASKTLKEFTVTFEVELFSVSNA</sequence>
<feature type="transmembrane region" description="Helical" evidence="2">
    <location>
        <begin position="699"/>
        <end position="718"/>
    </location>
</feature>
<evidence type="ECO:0000313" key="3">
    <source>
        <dbReference type="EMBL" id="EJK74984.1"/>
    </source>
</evidence>
<dbReference type="Proteomes" id="UP000266841">
    <property type="component" value="Unassembled WGS sequence"/>
</dbReference>
<dbReference type="EMBL" id="AGNL01003208">
    <property type="protein sequence ID" value="EJK74984.1"/>
    <property type="molecule type" value="Genomic_DNA"/>
</dbReference>
<evidence type="ECO:0000256" key="1">
    <source>
        <dbReference type="SAM" id="MobiDB-lite"/>
    </source>
</evidence>
<dbReference type="InterPro" id="IPR029058">
    <property type="entry name" value="AB_hydrolase_fold"/>
</dbReference>
<feature type="transmembrane region" description="Helical" evidence="2">
    <location>
        <begin position="540"/>
        <end position="559"/>
    </location>
</feature>
<dbReference type="PANTHER" id="PTHR21562:SF83">
    <property type="entry name" value="PECTIN ACETYLESTERASE 4"/>
    <property type="match status" value="1"/>
</dbReference>
<dbReference type="ESTHER" id="thaoc-k0tcs4">
    <property type="family name" value="Pectinacetylesterase-Notum"/>
</dbReference>
<dbReference type="AlphaFoldDB" id="K0TCS4"/>
<keyword evidence="2" id="KW-1133">Transmembrane helix</keyword>
<protein>
    <submittedName>
        <fullName evidence="3">Uncharacterized protein</fullName>
    </submittedName>
</protein>
<organism evidence="3 4">
    <name type="scientific">Thalassiosira oceanica</name>
    <name type="common">Marine diatom</name>
    <dbReference type="NCBI Taxonomy" id="159749"/>
    <lineage>
        <taxon>Eukaryota</taxon>
        <taxon>Sar</taxon>
        <taxon>Stramenopiles</taxon>
        <taxon>Ochrophyta</taxon>
        <taxon>Bacillariophyta</taxon>
        <taxon>Coscinodiscophyceae</taxon>
        <taxon>Thalassiosirophycidae</taxon>
        <taxon>Thalassiosirales</taxon>
        <taxon>Thalassiosiraceae</taxon>
        <taxon>Thalassiosira</taxon>
    </lineage>
</organism>
<dbReference type="SUPFAM" id="SSF53474">
    <property type="entry name" value="alpha/beta-Hydrolases"/>
    <property type="match status" value="1"/>
</dbReference>
<feature type="transmembrane region" description="Helical" evidence="2">
    <location>
        <begin position="571"/>
        <end position="604"/>
    </location>
</feature>
<feature type="transmembrane region" description="Helical" evidence="2">
    <location>
        <begin position="508"/>
        <end position="528"/>
    </location>
</feature>
<evidence type="ECO:0000256" key="2">
    <source>
        <dbReference type="SAM" id="Phobius"/>
    </source>
</evidence>
<comment type="caution">
    <text evidence="3">The sequence shown here is derived from an EMBL/GenBank/DDBJ whole genome shotgun (WGS) entry which is preliminary data.</text>
</comment>
<feature type="transmembrane region" description="Helical" evidence="2">
    <location>
        <begin position="625"/>
        <end position="644"/>
    </location>
</feature>
<accession>K0TCS4</accession>
<dbReference type="Gene3D" id="3.40.50.1820">
    <property type="entry name" value="alpha/beta hydrolase"/>
    <property type="match status" value="1"/>
</dbReference>
<feature type="transmembrane region" description="Helical" evidence="2">
    <location>
        <begin position="410"/>
        <end position="430"/>
    </location>
</feature>
<gene>
    <name evidence="3" type="ORF">THAOC_03305</name>
</gene>
<dbReference type="GO" id="GO:0016787">
    <property type="term" value="F:hydrolase activity"/>
    <property type="evidence" value="ECO:0007669"/>
    <property type="project" value="InterPro"/>
</dbReference>
<dbReference type="InterPro" id="IPR004963">
    <property type="entry name" value="PAE/NOTUM"/>
</dbReference>
<keyword evidence="2" id="KW-0812">Transmembrane</keyword>
<feature type="region of interest" description="Disordered" evidence="1">
    <location>
        <begin position="27"/>
        <end position="49"/>
    </location>
</feature>
<feature type="transmembrane region" description="Helical" evidence="2">
    <location>
        <begin position="476"/>
        <end position="496"/>
    </location>
</feature>